<comment type="caution">
    <text evidence="3">The sequence shown here is derived from an EMBL/GenBank/DDBJ whole genome shotgun (WGS) entry which is preliminary data.</text>
</comment>
<dbReference type="Proteomes" id="UP000548476">
    <property type="component" value="Unassembled WGS sequence"/>
</dbReference>
<feature type="domain" description="YCII-related" evidence="2">
    <location>
        <begin position="2"/>
        <end position="113"/>
    </location>
</feature>
<dbReference type="InterPro" id="IPR011008">
    <property type="entry name" value="Dimeric_a/b-barrel"/>
</dbReference>
<dbReference type="RefSeq" id="WP_184787236.1">
    <property type="nucleotide sequence ID" value="NZ_BONT01000045.1"/>
</dbReference>
<sequence>MRFKISIYGNDALWGSFTEESFAALIAADAAFQRDLRESGELISAEGMADSGLVRVVRVRDGVRVVTMGPYLGGGEHLGSYFVVDCDSLERALELAAGYPTAGGNGVEVWPLLEHSGTTLPD</sequence>
<gene>
    <name evidence="3" type="ORF">HNR73_002228</name>
</gene>
<dbReference type="PANTHER" id="PTHR35174">
    <property type="entry name" value="BLL7171 PROTEIN-RELATED"/>
    <property type="match status" value="1"/>
</dbReference>
<protein>
    <recommendedName>
        <fullName evidence="2">YCII-related domain-containing protein</fullName>
    </recommendedName>
</protein>
<proteinExistence type="inferred from homology"/>
<evidence type="ECO:0000313" key="4">
    <source>
        <dbReference type="Proteomes" id="UP000548476"/>
    </source>
</evidence>
<dbReference type="PANTHER" id="PTHR35174:SF3">
    <property type="entry name" value="BLL7171 PROTEIN"/>
    <property type="match status" value="1"/>
</dbReference>
<dbReference type="SUPFAM" id="SSF54909">
    <property type="entry name" value="Dimeric alpha+beta barrel"/>
    <property type="match status" value="1"/>
</dbReference>
<evidence type="ECO:0000313" key="3">
    <source>
        <dbReference type="EMBL" id="MBB6034378.1"/>
    </source>
</evidence>
<accession>A0A841FKN2</accession>
<dbReference type="EMBL" id="JACHGT010000004">
    <property type="protein sequence ID" value="MBB6034378.1"/>
    <property type="molecule type" value="Genomic_DNA"/>
</dbReference>
<comment type="similarity">
    <text evidence="1">Belongs to the YciI family.</text>
</comment>
<evidence type="ECO:0000256" key="1">
    <source>
        <dbReference type="ARBA" id="ARBA00007689"/>
    </source>
</evidence>
<evidence type="ECO:0000259" key="2">
    <source>
        <dbReference type="Pfam" id="PF03795"/>
    </source>
</evidence>
<organism evidence="3 4">
    <name type="scientific">Phytomonospora endophytica</name>
    <dbReference type="NCBI Taxonomy" id="714109"/>
    <lineage>
        <taxon>Bacteria</taxon>
        <taxon>Bacillati</taxon>
        <taxon>Actinomycetota</taxon>
        <taxon>Actinomycetes</taxon>
        <taxon>Micromonosporales</taxon>
        <taxon>Micromonosporaceae</taxon>
        <taxon>Phytomonospora</taxon>
    </lineage>
</organism>
<name>A0A841FKN2_9ACTN</name>
<dbReference type="InterPro" id="IPR005545">
    <property type="entry name" value="YCII"/>
</dbReference>
<keyword evidence="4" id="KW-1185">Reference proteome</keyword>
<dbReference type="AlphaFoldDB" id="A0A841FKN2"/>
<reference evidence="3 4" key="1">
    <citation type="submission" date="2020-08" db="EMBL/GenBank/DDBJ databases">
        <title>Genomic Encyclopedia of Type Strains, Phase IV (KMG-IV): sequencing the most valuable type-strain genomes for metagenomic binning, comparative biology and taxonomic classification.</title>
        <authorList>
            <person name="Goeker M."/>
        </authorList>
    </citation>
    <scope>NUCLEOTIDE SEQUENCE [LARGE SCALE GENOMIC DNA]</scope>
    <source>
        <strain evidence="3 4">YIM 65646</strain>
    </source>
</reference>
<dbReference type="Pfam" id="PF03795">
    <property type="entry name" value="YCII"/>
    <property type="match status" value="1"/>
</dbReference>
<dbReference type="Gene3D" id="3.30.70.1060">
    <property type="entry name" value="Dimeric alpha+beta barrel"/>
    <property type="match status" value="1"/>
</dbReference>